<keyword evidence="9" id="KW-1185">Reference proteome</keyword>
<dbReference type="Pfam" id="PF16913">
    <property type="entry name" value="PUNUT"/>
    <property type="match status" value="1"/>
</dbReference>
<feature type="transmembrane region" description="Helical" evidence="7">
    <location>
        <begin position="127"/>
        <end position="151"/>
    </location>
</feature>
<dbReference type="GO" id="GO:0016020">
    <property type="term" value="C:membrane"/>
    <property type="evidence" value="ECO:0007669"/>
    <property type="project" value="UniProtKB-SubCell"/>
</dbReference>
<dbReference type="SUPFAM" id="SSF103481">
    <property type="entry name" value="Multidrug resistance efflux transporter EmrE"/>
    <property type="match status" value="1"/>
</dbReference>
<evidence type="ECO:0000313" key="9">
    <source>
        <dbReference type="Proteomes" id="UP000283530"/>
    </source>
</evidence>
<keyword evidence="5 7" id="KW-1133">Transmembrane helix</keyword>
<feature type="transmembrane region" description="Helical" evidence="7">
    <location>
        <begin position="223"/>
        <end position="247"/>
    </location>
</feature>
<dbReference type="InterPro" id="IPR037185">
    <property type="entry name" value="EmrE-like"/>
</dbReference>
<evidence type="ECO:0000256" key="4">
    <source>
        <dbReference type="ARBA" id="ARBA00022692"/>
    </source>
</evidence>
<dbReference type="PANTHER" id="PTHR31376:SF105">
    <property type="entry name" value="PURINE PERMEASE-RELATED"/>
    <property type="match status" value="1"/>
</dbReference>
<evidence type="ECO:0000256" key="7">
    <source>
        <dbReference type="RuleBase" id="RU368015"/>
    </source>
</evidence>
<evidence type="ECO:0000256" key="2">
    <source>
        <dbReference type="ARBA" id="ARBA00006213"/>
    </source>
</evidence>
<organism evidence="8 9">
    <name type="scientific">Cinnamomum micranthum f. kanehirae</name>
    <dbReference type="NCBI Taxonomy" id="337451"/>
    <lineage>
        <taxon>Eukaryota</taxon>
        <taxon>Viridiplantae</taxon>
        <taxon>Streptophyta</taxon>
        <taxon>Embryophyta</taxon>
        <taxon>Tracheophyta</taxon>
        <taxon>Spermatophyta</taxon>
        <taxon>Magnoliopsida</taxon>
        <taxon>Magnoliidae</taxon>
        <taxon>Laurales</taxon>
        <taxon>Lauraceae</taxon>
        <taxon>Cinnamomum</taxon>
    </lineage>
</organism>
<feature type="transmembrane region" description="Helical" evidence="7">
    <location>
        <begin position="324"/>
        <end position="343"/>
    </location>
</feature>
<proteinExistence type="inferred from homology"/>
<dbReference type="OrthoDB" id="1865379at2759"/>
<accession>A0A3S3NHQ7</accession>
<feature type="transmembrane region" description="Helical" evidence="7">
    <location>
        <begin position="65"/>
        <end position="83"/>
    </location>
</feature>
<keyword evidence="4 7" id="KW-0812">Transmembrane</keyword>
<dbReference type="GO" id="GO:0015211">
    <property type="term" value="F:purine nucleoside transmembrane transporter activity"/>
    <property type="evidence" value="ECO:0007669"/>
    <property type="project" value="UniProtKB-UniRule"/>
</dbReference>
<dbReference type="Proteomes" id="UP000283530">
    <property type="component" value="Unassembled WGS sequence"/>
</dbReference>
<feature type="transmembrane region" description="Helical" evidence="7">
    <location>
        <begin position="267"/>
        <end position="290"/>
    </location>
</feature>
<evidence type="ECO:0000313" key="8">
    <source>
        <dbReference type="EMBL" id="RWR92476.1"/>
    </source>
</evidence>
<dbReference type="STRING" id="337451.A0A3S3NHQ7"/>
<feature type="transmembrane region" description="Helical" evidence="7">
    <location>
        <begin position="28"/>
        <end position="53"/>
    </location>
</feature>
<dbReference type="EMBL" id="QPKB01000009">
    <property type="protein sequence ID" value="RWR92476.1"/>
    <property type="molecule type" value="Genomic_DNA"/>
</dbReference>
<evidence type="ECO:0000256" key="1">
    <source>
        <dbReference type="ARBA" id="ARBA00004141"/>
    </source>
</evidence>
<dbReference type="InterPro" id="IPR030182">
    <property type="entry name" value="PUP_plant"/>
</dbReference>
<evidence type="ECO:0000256" key="5">
    <source>
        <dbReference type="ARBA" id="ARBA00022989"/>
    </source>
</evidence>
<feature type="transmembrane region" description="Helical" evidence="7">
    <location>
        <begin position="188"/>
        <end position="211"/>
    </location>
</feature>
<evidence type="ECO:0000256" key="6">
    <source>
        <dbReference type="ARBA" id="ARBA00023136"/>
    </source>
</evidence>
<protein>
    <recommendedName>
        <fullName evidence="7">Probable purine permease</fullName>
    </recommendedName>
</protein>
<dbReference type="PANTHER" id="PTHR31376">
    <property type="entry name" value="OS09G0467300 PROTEIN-RELATED"/>
    <property type="match status" value="1"/>
</dbReference>
<dbReference type="AlphaFoldDB" id="A0A3S3NHQ7"/>
<reference evidence="8 9" key="1">
    <citation type="journal article" date="2019" name="Nat. Plants">
        <title>Stout camphor tree genome fills gaps in understanding of flowering plant genome evolution.</title>
        <authorList>
            <person name="Chaw S.M."/>
            <person name="Liu Y.C."/>
            <person name="Wu Y.W."/>
            <person name="Wang H.Y."/>
            <person name="Lin C.I."/>
            <person name="Wu C.S."/>
            <person name="Ke H.M."/>
            <person name="Chang L.Y."/>
            <person name="Hsu C.Y."/>
            <person name="Yang H.T."/>
            <person name="Sudianto E."/>
            <person name="Hsu M.H."/>
            <person name="Wu K.P."/>
            <person name="Wang L.N."/>
            <person name="Leebens-Mack J.H."/>
            <person name="Tsai I.J."/>
        </authorList>
    </citation>
    <scope>NUCLEOTIDE SEQUENCE [LARGE SCALE GENOMIC DNA]</scope>
    <source>
        <strain evidence="9">cv. Chaw 1501</strain>
        <tissue evidence="8">Young leaves</tissue>
    </source>
</reference>
<comment type="caution">
    <text evidence="8">The sequence shown here is derived from an EMBL/GenBank/DDBJ whole genome shotgun (WGS) entry which is preliminary data.</text>
</comment>
<evidence type="ECO:0000256" key="3">
    <source>
        <dbReference type="ARBA" id="ARBA00022448"/>
    </source>
</evidence>
<feature type="transmembrane region" description="Helical" evidence="7">
    <location>
        <begin position="158"/>
        <end position="176"/>
    </location>
</feature>
<sequence length="367" mass="41019">MSTNIDKEVEAGPQEPQIEKKMSKAMKLTLLVINCTMLAIGNTGGPLLLRLYFVRGGKRKWLTSWLQTGGWPLVLVPLYISYISRRRKEGDFAKAILITPSLFAFCAGIGILTGLDDYMYAYGSSYLPVSTSSILISSQLVFNALFALFLVRHKFTPYSINAVILLTIGAVVLGVRSGGDRPPNESNFQYYLGFFMTIGAAALYGLMLPLLELTYMKTKQAITYALVMEMQMVLSFFATAFCTIGMLMNNDFKVIPREASEYRRGEATYYLVLVAIAVLWQLFFLGMVGVVSCSSSLHAGVLISVLIPVSEILAVFFFTEKFNAEKGIALVLSLWGFASYFYGEVKKYRKEKRLAEIELREQQEMEG</sequence>
<gene>
    <name evidence="8" type="ORF">CKAN_02168800</name>
</gene>
<dbReference type="GO" id="GO:0005345">
    <property type="term" value="F:purine nucleobase transmembrane transporter activity"/>
    <property type="evidence" value="ECO:0007669"/>
    <property type="project" value="UniProtKB-UniRule"/>
</dbReference>
<keyword evidence="3 7" id="KW-0813">Transport</keyword>
<name>A0A3S3NHQ7_9MAGN</name>
<feature type="transmembrane region" description="Helical" evidence="7">
    <location>
        <begin position="95"/>
        <end position="115"/>
    </location>
</feature>
<feature type="transmembrane region" description="Helical" evidence="7">
    <location>
        <begin position="297"/>
        <end position="318"/>
    </location>
</feature>
<keyword evidence="6 7" id="KW-0472">Membrane</keyword>
<comment type="subcellular location">
    <subcellularLocation>
        <location evidence="1 7">Membrane</location>
        <topology evidence="1 7">Multi-pass membrane protein</topology>
    </subcellularLocation>
</comment>
<comment type="similarity">
    <text evidence="2 7">Belongs to the purine permeases (TC 2.A.7.14) family.</text>
</comment>